<dbReference type="Pfam" id="PF01814">
    <property type="entry name" value="Hemerythrin"/>
    <property type="match status" value="1"/>
</dbReference>
<dbReference type="GO" id="GO:0008270">
    <property type="term" value="F:zinc ion binding"/>
    <property type="evidence" value="ECO:0007669"/>
    <property type="project" value="UniProtKB-KW"/>
</dbReference>
<dbReference type="Gene3D" id="2.20.28.10">
    <property type="match status" value="1"/>
</dbReference>
<evidence type="ECO:0000256" key="4">
    <source>
        <dbReference type="ARBA" id="ARBA00022833"/>
    </source>
</evidence>
<comment type="caution">
    <text evidence="8">The sequence shown here is derived from an EMBL/GenBank/DDBJ whole genome shotgun (WGS) entry which is preliminary data.</text>
</comment>
<dbReference type="GO" id="GO:0061630">
    <property type="term" value="F:ubiquitin protein ligase activity"/>
    <property type="evidence" value="ECO:0007669"/>
    <property type="project" value="TreeGrafter"/>
</dbReference>
<dbReference type="SUPFAM" id="SSF161219">
    <property type="entry name" value="CHY zinc finger-like"/>
    <property type="match status" value="1"/>
</dbReference>
<dbReference type="InterPro" id="IPR012312">
    <property type="entry name" value="Hemerythrin-like"/>
</dbReference>
<dbReference type="GO" id="GO:0016567">
    <property type="term" value="P:protein ubiquitination"/>
    <property type="evidence" value="ECO:0007669"/>
    <property type="project" value="TreeGrafter"/>
</dbReference>
<evidence type="ECO:0000259" key="6">
    <source>
        <dbReference type="PROSITE" id="PS50089"/>
    </source>
</evidence>
<dbReference type="Gene3D" id="1.20.120.520">
    <property type="entry name" value="nmb1532 protein domain like"/>
    <property type="match status" value="2"/>
</dbReference>
<dbReference type="Pfam" id="PF13639">
    <property type="entry name" value="zf-RING_2"/>
    <property type="match status" value="1"/>
</dbReference>
<dbReference type="InterPro" id="IPR008913">
    <property type="entry name" value="Znf_CHY"/>
</dbReference>
<gene>
    <name evidence="8" type="ORF">GH714_040801</name>
</gene>
<dbReference type="Pfam" id="PF05495">
    <property type="entry name" value="zf-CHY"/>
    <property type="match status" value="1"/>
</dbReference>
<evidence type="ECO:0000256" key="3">
    <source>
        <dbReference type="ARBA" id="ARBA00022771"/>
    </source>
</evidence>
<dbReference type="GO" id="GO:0016874">
    <property type="term" value="F:ligase activity"/>
    <property type="evidence" value="ECO:0007669"/>
    <property type="project" value="UniProtKB-KW"/>
</dbReference>
<evidence type="ECO:0000256" key="2">
    <source>
        <dbReference type="ARBA" id="ARBA00022723"/>
    </source>
</evidence>
<keyword evidence="3 5" id="KW-0863">Zinc-finger</keyword>
<dbReference type="Pfam" id="PF14599">
    <property type="entry name" value="zinc_ribbon_6"/>
    <property type="match status" value="1"/>
</dbReference>
<evidence type="ECO:0000256" key="5">
    <source>
        <dbReference type="PROSITE-ProRule" id="PRU00601"/>
    </source>
</evidence>
<evidence type="ECO:0000259" key="7">
    <source>
        <dbReference type="PROSITE" id="PS51266"/>
    </source>
</evidence>
<dbReference type="PANTHER" id="PTHR21319">
    <property type="entry name" value="RING FINGER AND CHY ZINC FINGER DOMAIN-CONTAINING PROTEIN 1"/>
    <property type="match status" value="1"/>
</dbReference>
<proteinExistence type="predicted"/>
<feature type="domain" description="CHY-type" evidence="7">
    <location>
        <begin position="947"/>
        <end position="1016"/>
    </location>
</feature>
<name>A0A6A6MUN3_HEVBR</name>
<keyword evidence="4" id="KW-0862">Zinc</keyword>
<dbReference type="EMBL" id="JAAGAX010000005">
    <property type="protein sequence ID" value="KAF2316006.1"/>
    <property type="molecule type" value="Genomic_DNA"/>
</dbReference>
<dbReference type="InterPro" id="IPR001841">
    <property type="entry name" value="Znf_RING"/>
</dbReference>
<keyword evidence="2" id="KW-0479">Metal-binding</keyword>
<dbReference type="Proteomes" id="UP000467840">
    <property type="component" value="Chromosome 15"/>
</dbReference>
<dbReference type="SUPFAM" id="SSF57850">
    <property type="entry name" value="RING/U-box"/>
    <property type="match status" value="1"/>
</dbReference>
<evidence type="ECO:0008006" key="10">
    <source>
        <dbReference type="Google" id="ProtNLM"/>
    </source>
</evidence>
<dbReference type="FunFam" id="3.30.40.10:FF:000208">
    <property type="entry name" value="Zinc finger protein-related isoform 1"/>
    <property type="match status" value="1"/>
</dbReference>
<keyword evidence="9" id="KW-1185">Reference proteome</keyword>
<dbReference type="CDD" id="cd12108">
    <property type="entry name" value="Hr-like"/>
    <property type="match status" value="2"/>
</dbReference>
<dbReference type="InterPro" id="IPR039512">
    <property type="entry name" value="RCHY1_zinc-ribbon"/>
</dbReference>
<reference evidence="8 9" key="1">
    <citation type="journal article" date="2020" name="Mol. Plant">
        <title>The Chromosome-Based Rubber Tree Genome Provides New Insights into Spurge Genome Evolution and Rubber Biosynthesis.</title>
        <authorList>
            <person name="Liu J."/>
            <person name="Shi C."/>
            <person name="Shi C.C."/>
            <person name="Li W."/>
            <person name="Zhang Q.J."/>
            <person name="Zhang Y."/>
            <person name="Li K."/>
            <person name="Lu H.F."/>
            <person name="Shi C."/>
            <person name="Zhu S.T."/>
            <person name="Xiao Z.Y."/>
            <person name="Nan H."/>
            <person name="Yue Y."/>
            <person name="Zhu X.G."/>
            <person name="Wu Y."/>
            <person name="Hong X.N."/>
            <person name="Fan G.Y."/>
            <person name="Tong Y."/>
            <person name="Zhang D."/>
            <person name="Mao C.L."/>
            <person name="Liu Y.L."/>
            <person name="Hao S.J."/>
            <person name="Liu W.Q."/>
            <person name="Lv M.Q."/>
            <person name="Zhang H.B."/>
            <person name="Liu Y."/>
            <person name="Hu-Tang G.R."/>
            <person name="Wang J.P."/>
            <person name="Wang J.H."/>
            <person name="Sun Y.H."/>
            <person name="Ni S.B."/>
            <person name="Chen W.B."/>
            <person name="Zhang X.C."/>
            <person name="Jiao Y.N."/>
            <person name="Eichler E.E."/>
            <person name="Li G.H."/>
            <person name="Liu X."/>
            <person name="Gao L.Z."/>
        </authorList>
    </citation>
    <scope>NUCLEOTIDE SEQUENCE [LARGE SCALE GENOMIC DNA]</scope>
    <source>
        <strain evidence="9">cv. GT1</strain>
        <tissue evidence="8">Leaf</tissue>
    </source>
</reference>
<evidence type="ECO:0000256" key="1">
    <source>
        <dbReference type="ARBA" id="ARBA00022598"/>
    </source>
</evidence>
<dbReference type="GO" id="GO:0006879">
    <property type="term" value="P:intracellular iron ion homeostasis"/>
    <property type="evidence" value="ECO:0007669"/>
    <property type="project" value="UniProtKB-ARBA"/>
</dbReference>
<dbReference type="PANTHER" id="PTHR21319:SF39">
    <property type="entry name" value="ZINC FINGER PROTEIN"/>
    <property type="match status" value="1"/>
</dbReference>
<accession>A0A6A6MUN3</accession>
<evidence type="ECO:0000313" key="9">
    <source>
        <dbReference type="Proteomes" id="UP000467840"/>
    </source>
</evidence>
<dbReference type="InterPro" id="IPR013083">
    <property type="entry name" value="Znf_RING/FYVE/PHD"/>
</dbReference>
<dbReference type="GO" id="GO:0005634">
    <property type="term" value="C:nucleus"/>
    <property type="evidence" value="ECO:0007669"/>
    <property type="project" value="TreeGrafter"/>
</dbReference>
<dbReference type="Gene3D" id="3.30.40.10">
    <property type="entry name" value="Zinc/RING finger domain, C3HC4 (zinc finger)"/>
    <property type="match status" value="1"/>
</dbReference>
<protein>
    <recommendedName>
        <fullName evidence="10">CHY-type domain-containing protein</fullName>
    </recommendedName>
</protein>
<dbReference type="GO" id="GO:0006511">
    <property type="term" value="P:ubiquitin-dependent protein catabolic process"/>
    <property type="evidence" value="ECO:0007669"/>
    <property type="project" value="TreeGrafter"/>
</dbReference>
<dbReference type="PROSITE" id="PS51266">
    <property type="entry name" value="ZF_CHY"/>
    <property type="match status" value="1"/>
</dbReference>
<dbReference type="InterPro" id="IPR037274">
    <property type="entry name" value="Znf_CHY_sf"/>
</dbReference>
<dbReference type="AlphaFoldDB" id="A0A6A6MUN3"/>
<keyword evidence="1" id="KW-0436">Ligase</keyword>
<evidence type="ECO:0000313" key="8">
    <source>
        <dbReference type="EMBL" id="KAF2316006.1"/>
    </source>
</evidence>
<dbReference type="PROSITE" id="PS50089">
    <property type="entry name" value="ZF_RING_2"/>
    <property type="match status" value="1"/>
</dbReference>
<dbReference type="SMART" id="SM00184">
    <property type="entry name" value="RING"/>
    <property type="match status" value="1"/>
</dbReference>
<sequence length="1129" mass="128904">MGGGDDAPKCPPDKDYQAIMQPFLPVVEGELEPLFDVPLSDAPILFLVFFHKALRHELSDLHRLAVIASESVSSKRDVILDLRRRFDFFRLAHKYHSAVEDEVIFLALDAHTKNIVHKYALEHNCIDDLFDSVYHCLDTLVDVNKDSSETFQELISCIGTMHSYICQHMLKEEEQVFPLLLEHFSSKEQASLVWEFFCSIPVILLKELLPWMISFLSPEKQVDVTHCIREIVPQEKSLQEVVISWLCRNDRSSFGAFTKIRKEALDGCMESILKLHCSENPLREPRQLRKMGCVPTSIGNNMVEYLHLWHCAIQKDLKEILEEAYQRRNTRRLLNIDSLLAQLKFLVDVIIFYSNALKKFFYPVLNKVSDNHLSISSSDQFSIESHIGSLHQLLQYDTKNGLGLSQFVEKLCQELESFVMDIGKQFYFQEIEVFPLISKNCSDDTQRELLYTSLCLMPLGLLKCVIPWYAAHLSESESRSFLHGINQLGDNFADKSFVSVLLEWFHIGYSGKPSGNFGKNLQKISKSTCSFLPEQIKETIGCSSFYSNKQPCGESKPSITEPVTANKGKTLVSYSSSESHKAEAYEMPYASEINLHVFFPGTKRLLRSFPKLPGGESSAISITEEPKPMDLIFFFHKALKKDFEYLVSGSAQLVENIMFLKEFSQHFHLLWLRYQFHSGTEDEIAFPALEAKGKVQNISYSYTIDHKLEVKHFHEISLILDKMSKLHISVSSADSCLQDRRMVKYNQLCMKLHHMRMVEGHDTAHVAPESNTLWTADPLEIISRYLSTDALEEQGDILCDKGIKLDCFGANIDMLGKCNLDDNAKVSKGNQNNEGSKSEKLVSEIENKTCNEVAGVTIKVDKPGQPFQSNPKSGHHEHLLTTSQDDLEAAIRRVSRDSSLDPEKKSYIIQNLLMSRWIVQQRISHPQAIISSNGEEFPGQHPSYRDALKVTMGCKHYKRNCKLVISCCNKLYTCIRCHDEVADHSTDRRTITKMMCMKCLAIQPIGQTCSTVSCDNLPMARYYCKICKLFDDESTPVKALPCGHLMHSTCFQDYTCTQYTCPICSKSLGDMQVYFKMLDTLLAEEKMPDEYSGRTQVILCNDCEKKGAAPFHWRYHKCQYCGSYNTRLL</sequence>
<feature type="domain" description="RING-type" evidence="6">
    <location>
        <begin position="1024"/>
        <end position="1065"/>
    </location>
</feature>
<organism evidence="8 9">
    <name type="scientific">Hevea brasiliensis</name>
    <name type="common">Para rubber tree</name>
    <name type="synonym">Siphonia brasiliensis</name>
    <dbReference type="NCBI Taxonomy" id="3981"/>
    <lineage>
        <taxon>Eukaryota</taxon>
        <taxon>Viridiplantae</taxon>
        <taxon>Streptophyta</taxon>
        <taxon>Embryophyta</taxon>
        <taxon>Tracheophyta</taxon>
        <taxon>Spermatophyta</taxon>
        <taxon>Magnoliopsida</taxon>
        <taxon>eudicotyledons</taxon>
        <taxon>Gunneridae</taxon>
        <taxon>Pentapetalae</taxon>
        <taxon>rosids</taxon>
        <taxon>fabids</taxon>
        <taxon>Malpighiales</taxon>
        <taxon>Euphorbiaceae</taxon>
        <taxon>Crotonoideae</taxon>
        <taxon>Micrandreae</taxon>
        <taxon>Hevea</taxon>
    </lineage>
</organism>